<dbReference type="GeneID" id="94351701"/>
<evidence type="ECO:0008006" key="4">
    <source>
        <dbReference type="Google" id="ProtNLM"/>
    </source>
</evidence>
<keyword evidence="1" id="KW-0732">Signal</keyword>
<sequence length="98" mass="10739">MKVLQFGLVIAILGLVKLDVTTASEHALKPSSTSKTTSNLRSIDFATGIKAPTKDEERMYTVVVPAHIIPQSQNTTGVVVNTKYENRGFLGRLSKFFD</sequence>
<reference evidence="2 3" key="1">
    <citation type="journal article" date="2021" name="Genome Biol.">
        <title>AFLAP: assembly-free linkage analysis pipeline using k-mers from genome sequencing data.</title>
        <authorList>
            <person name="Fletcher K."/>
            <person name="Zhang L."/>
            <person name="Gil J."/>
            <person name="Han R."/>
            <person name="Cavanaugh K."/>
            <person name="Michelmore R."/>
        </authorList>
    </citation>
    <scope>NUCLEOTIDE SEQUENCE [LARGE SCALE GENOMIC DNA]</scope>
    <source>
        <strain evidence="2 3">SF5</strain>
    </source>
</reference>
<dbReference type="AlphaFoldDB" id="A0A976ID49"/>
<evidence type="ECO:0000313" key="3">
    <source>
        <dbReference type="Proteomes" id="UP000294530"/>
    </source>
</evidence>
<evidence type="ECO:0000313" key="2">
    <source>
        <dbReference type="EMBL" id="TDH67155.1"/>
    </source>
</evidence>
<name>A0A976ID49_BRELC</name>
<accession>A0A976ID49</accession>
<dbReference type="EMBL" id="SHOA02000198">
    <property type="protein sequence ID" value="TDH67155.1"/>
    <property type="molecule type" value="Genomic_DNA"/>
</dbReference>
<evidence type="ECO:0000256" key="1">
    <source>
        <dbReference type="SAM" id="SignalP"/>
    </source>
</evidence>
<organism evidence="2 3">
    <name type="scientific">Bremia lactucae</name>
    <name type="common">Lettuce downy mildew</name>
    <dbReference type="NCBI Taxonomy" id="4779"/>
    <lineage>
        <taxon>Eukaryota</taxon>
        <taxon>Sar</taxon>
        <taxon>Stramenopiles</taxon>
        <taxon>Oomycota</taxon>
        <taxon>Peronosporomycetes</taxon>
        <taxon>Peronosporales</taxon>
        <taxon>Peronosporaceae</taxon>
        <taxon>Bremia</taxon>
    </lineage>
</organism>
<dbReference type="KEGG" id="blac:94351701"/>
<dbReference type="Proteomes" id="UP000294530">
    <property type="component" value="Unassembled WGS sequence"/>
</dbReference>
<proteinExistence type="predicted"/>
<feature type="signal peptide" evidence="1">
    <location>
        <begin position="1"/>
        <end position="23"/>
    </location>
</feature>
<dbReference type="RefSeq" id="XP_067816654.1">
    <property type="nucleotide sequence ID" value="XM_067966030.1"/>
</dbReference>
<feature type="chain" id="PRO_5037745512" description="RxLR effector protein" evidence="1">
    <location>
        <begin position="24"/>
        <end position="98"/>
    </location>
</feature>
<keyword evidence="3" id="KW-1185">Reference proteome</keyword>
<gene>
    <name evidence="2" type="ORF">CCR75_007974</name>
</gene>
<comment type="caution">
    <text evidence="2">The sequence shown here is derived from an EMBL/GenBank/DDBJ whole genome shotgun (WGS) entry which is preliminary data.</text>
</comment>
<protein>
    <recommendedName>
        <fullName evidence="4">RxLR effector protein</fullName>
    </recommendedName>
</protein>